<dbReference type="PRINTS" id="PR00364">
    <property type="entry name" value="DISEASERSIST"/>
</dbReference>
<evidence type="ECO:0000313" key="4">
    <source>
        <dbReference type="Proteomes" id="UP000282084"/>
    </source>
</evidence>
<sequence length="892" mass="98078">MLAVLALADELTADHYEVMKHLVGVDRELKSATLRKYASMLRDALGDKARLIGRQKSFTLVVPRIAVDYWRFVDLVDQAGRVEPDRRLEKLRAALDLWRGSRPLTGLGDAHFDDDVRRLDGLRRSALLDLIDVQHGQGLFREAAADAELAGTLWPVDDDVCLLRMRVVAALRRPSDVRHVYDEYVQALAAIGRTPEQDMADHAEQLVEKARTARHEIGPIGTGAPRQLPPVMMKLHGRDRELAKLDSLLEADGVGGRVAALVGTAGVGKTHLALFWAHRAEERFADGVLYADLDGFSTREPKATEQVMAGFVEALGRSAAGIDAEALLSTYRSLLAGKSVLIMLDNAAGAEQVRDLLPAGSESVAVVTSRARLHELRFRSNLTEIVVAPLADEPALVVLAGLIGERRVRADPGAAALVAVCGGLPLALVVAAVQAVRHPRRGLGDLARTLRGATPILDEPSPVASGAEVRTTLAWSYQQLGETASHLFRMIGVHPGPTLELTALLHLAARTEAEVLRGVDELLDQHLLTEVTAERFAAHDVLREYASELASELPQVAREAAYERVLEHLLHAGLAADRALGSGRDLPIGRHPDGMVLPDFLDAEQAADWFEHEYPTFRAVLHGGVAVPSRYRWLLPLVLVTYQLRTGHWTEAEKMLRNALPVASADTTPRHQATVHRVLGNVRRKLGHHSQAAMTIARAIELSREARDSLGEAHGHQVAGVNEEDQRNWTSAVEHYDKAFELYDTLGDVRGKAHVLNGYASHHFDEGRVQKAKETAMRALEIGDERTDPYGRASVLRNLMRFNLRSGEFDRAIEYAESAIAIYRGLRSGANEAQVQLTRAAALRSAARHAEEAEALKRVTTLLRLLKHPRPDDRERLEKAETRLAELRSSRS</sequence>
<dbReference type="SUPFAM" id="SSF48452">
    <property type="entry name" value="TPR-like"/>
    <property type="match status" value="2"/>
</dbReference>
<feature type="domain" description="Bacterial transcriptional activator" evidence="2">
    <location>
        <begin position="67"/>
        <end position="207"/>
    </location>
</feature>
<dbReference type="SUPFAM" id="SSF52540">
    <property type="entry name" value="P-loop containing nucleoside triphosphate hydrolases"/>
    <property type="match status" value="1"/>
</dbReference>
<dbReference type="SMART" id="SM01043">
    <property type="entry name" value="BTAD"/>
    <property type="match status" value="1"/>
</dbReference>
<dbReference type="Gene3D" id="1.25.40.10">
    <property type="entry name" value="Tetratricopeptide repeat domain"/>
    <property type="match status" value="2"/>
</dbReference>
<accession>A0A495W4N2</accession>
<dbReference type="PANTHER" id="PTHR47691:SF3">
    <property type="entry name" value="HTH-TYPE TRANSCRIPTIONAL REGULATOR RV0890C-RELATED"/>
    <property type="match status" value="1"/>
</dbReference>
<dbReference type="InterPro" id="IPR019734">
    <property type="entry name" value="TPR_rpt"/>
</dbReference>
<dbReference type="InterPro" id="IPR003593">
    <property type="entry name" value="AAA+_ATPase"/>
</dbReference>
<dbReference type="AlphaFoldDB" id="A0A495W4N2"/>
<dbReference type="InterPro" id="IPR027417">
    <property type="entry name" value="P-loop_NTPase"/>
</dbReference>
<evidence type="ECO:0000259" key="2">
    <source>
        <dbReference type="SMART" id="SM01043"/>
    </source>
</evidence>
<dbReference type="GO" id="GO:0043531">
    <property type="term" value="F:ADP binding"/>
    <property type="evidence" value="ECO:0007669"/>
    <property type="project" value="InterPro"/>
</dbReference>
<keyword evidence="4" id="KW-1185">Reference proteome</keyword>
<gene>
    <name evidence="3" type="ORF">C8E97_5360</name>
</gene>
<dbReference type="Proteomes" id="UP000282084">
    <property type="component" value="Unassembled WGS sequence"/>
</dbReference>
<dbReference type="PANTHER" id="PTHR47691">
    <property type="entry name" value="REGULATOR-RELATED"/>
    <property type="match status" value="1"/>
</dbReference>
<comment type="caution">
    <text evidence="3">The sequence shown here is derived from an EMBL/GenBank/DDBJ whole genome shotgun (WGS) entry which is preliminary data.</text>
</comment>
<feature type="domain" description="AAA+ ATPase" evidence="1">
    <location>
        <begin position="255"/>
        <end position="390"/>
    </location>
</feature>
<dbReference type="InterPro" id="IPR011990">
    <property type="entry name" value="TPR-like_helical_dom_sf"/>
</dbReference>
<evidence type="ECO:0000313" key="3">
    <source>
        <dbReference type="EMBL" id="RKT56651.1"/>
    </source>
</evidence>
<protein>
    <submittedName>
        <fullName evidence="3">NB-ARC domain-containing protein</fullName>
    </submittedName>
</protein>
<dbReference type="SMART" id="SM00028">
    <property type="entry name" value="TPR"/>
    <property type="match status" value="4"/>
</dbReference>
<reference evidence="3 4" key="1">
    <citation type="submission" date="2018-10" db="EMBL/GenBank/DDBJ databases">
        <title>Sequencing the genomes of 1000 actinobacteria strains.</title>
        <authorList>
            <person name="Klenk H.-P."/>
        </authorList>
    </citation>
    <scope>NUCLEOTIDE SEQUENCE [LARGE SCALE GENOMIC DNA]</scope>
    <source>
        <strain evidence="3 4">DSM 43800</strain>
    </source>
</reference>
<proteinExistence type="predicted"/>
<organism evidence="3 4">
    <name type="scientific">Saccharothrix australiensis</name>
    <dbReference type="NCBI Taxonomy" id="2072"/>
    <lineage>
        <taxon>Bacteria</taxon>
        <taxon>Bacillati</taxon>
        <taxon>Actinomycetota</taxon>
        <taxon>Actinomycetes</taxon>
        <taxon>Pseudonocardiales</taxon>
        <taxon>Pseudonocardiaceae</taxon>
        <taxon>Saccharothrix</taxon>
    </lineage>
</organism>
<evidence type="ECO:0000259" key="1">
    <source>
        <dbReference type="SMART" id="SM00382"/>
    </source>
</evidence>
<dbReference type="Pfam" id="PF03704">
    <property type="entry name" value="BTAD"/>
    <property type="match status" value="1"/>
</dbReference>
<dbReference type="InterPro" id="IPR005158">
    <property type="entry name" value="BTAD"/>
</dbReference>
<dbReference type="Gene3D" id="3.40.50.300">
    <property type="entry name" value="P-loop containing nucleotide triphosphate hydrolases"/>
    <property type="match status" value="1"/>
</dbReference>
<dbReference type="SMART" id="SM00382">
    <property type="entry name" value="AAA"/>
    <property type="match status" value="1"/>
</dbReference>
<dbReference type="EMBL" id="RBXO01000001">
    <property type="protein sequence ID" value="RKT56651.1"/>
    <property type="molecule type" value="Genomic_DNA"/>
</dbReference>
<name>A0A495W4N2_9PSEU</name>